<evidence type="ECO:0000313" key="1">
    <source>
        <dbReference type="EMBL" id="TWT57632.1"/>
    </source>
</evidence>
<evidence type="ECO:0000313" key="2">
    <source>
        <dbReference type="Proteomes" id="UP000317243"/>
    </source>
</evidence>
<gene>
    <name evidence="1" type="ORF">KOR42_09940</name>
</gene>
<proteinExistence type="predicted"/>
<protein>
    <submittedName>
        <fullName evidence="1">Uncharacterized protein</fullName>
    </submittedName>
</protein>
<reference evidence="1 2" key="1">
    <citation type="submission" date="2019-02" db="EMBL/GenBank/DDBJ databases">
        <title>Deep-cultivation of Planctomycetes and their phenomic and genomic characterization uncovers novel biology.</title>
        <authorList>
            <person name="Wiegand S."/>
            <person name="Jogler M."/>
            <person name="Boedeker C."/>
            <person name="Pinto D."/>
            <person name="Vollmers J."/>
            <person name="Rivas-Marin E."/>
            <person name="Kohn T."/>
            <person name="Peeters S.H."/>
            <person name="Heuer A."/>
            <person name="Rast P."/>
            <person name="Oberbeckmann S."/>
            <person name="Bunk B."/>
            <person name="Jeske O."/>
            <person name="Meyerdierks A."/>
            <person name="Storesund J.E."/>
            <person name="Kallscheuer N."/>
            <person name="Luecker S."/>
            <person name="Lage O.M."/>
            <person name="Pohl T."/>
            <person name="Merkel B.J."/>
            <person name="Hornburger P."/>
            <person name="Mueller R.-W."/>
            <person name="Bruemmer F."/>
            <person name="Labrenz M."/>
            <person name="Spormann A.M."/>
            <person name="Op Den Camp H."/>
            <person name="Overmann J."/>
            <person name="Amann R."/>
            <person name="Jetten M.S.M."/>
            <person name="Mascher T."/>
            <person name="Medema M.H."/>
            <person name="Devos D.P."/>
            <person name="Kaster A.-K."/>
            <person name="Ovreas L."/>
            <person name="Rohde M."/>
            <person name="Galperin M.Y."/>
            <person name="Jogler C."/>
        </authorList>
    </citation>
    <scope>NUCLEOTIDE SEQUENCE [LARGE SCALE GENOMIC DNA]</scope>
    <source>
        <strain evidence="1 2">KOR42</strain>
    </source>
</reference>
<dbReference type="Proteomes" id="UP000317243">
    <property type="component" value="Unassembled WGS sequence"/>
</dbReference>
<keyword evidence="2" id="KW-1185">Reference proteome</keyword>
<sequence length="478" mass="52867">MLAHEMSVSNFRSVARQVLIVCILLAGCSHRARQAQSFREEFYSGDLVQSQARLQTLIDEKRKDSDALTLDKAMIQLTAGNTHEAEQLLRGVRDRLDHLEQRDARELVRSMIRDDNEIAWAGSDYERILIRAMLAITNLMHGGDDATAYALQVTEKQNDVIARIENSRRLDEEEVAEELHFRRLALGPYVHAALLEERHLDYDDIERSRLKVANWETDFRDAQIDLARAREGKHSERGNGVLYVFCLVGRGPQKVEAVEVPSTAAMLIADRILNEFTEQEITPTIAPIKVPVVIPGRSLIENVQVSVGNEVLGTTATLSNISEFAVEQAAAEHPDVVARAVVRRTLKKAAIYAAKDSLGAENSGLADFALTAAGVAWEATEQADTRSWTLLPDQIQVLRAELPAGLREITITPQILPNQVASRAPSVSTIVEIHDGRNTYVLVTIPDTQVIGEVLTSSDQSLLTLESVGESSSAVMDR</sequence>
<organism evidence="1 2">
    <name type="scientific">Thalassoglobus neptunius</name>
    <dbReference type="NCBI Taxonomy" id="1938619"/>
    <lineage>
        <taxon>Bacteria</taxon>
        <taxon>Pseudomonadati</taxon>
        <taxon>Planctomycetota</taxon>
        <taxon>Planctomycetia</taxon>
        <taxon>Planctomycetales</taxon>
        <taxon>Planctomycetaceae</taxon>
        <taxon>Thalassoglobus</taxon>
    </lineage>
</organism>
<accession>A0A5C5X6J6</accession>
<dbReference type="EMBL" id="SIHI01000001">
    <property type="protein sequence ID" value="TWT57632.1"/>
    <property type="molecule type" value="Genomic_DNA"/>
</dbReference>
<dbReference type="AlphaFoldDB" id="A0A5C5X6J6"/>
<name>A0A5C5X6J6_9PLAN</name>
<comment type="caution">
    <text evidence="1">The sequence shown here is derived from an EMBL/GenBank/DDBJ whole genome shotgun (WGS) entry which is preliminary data.</text>
</comment>